<dbReference type="GO" id="GO:0016020">
    <property type="term" value="C:membrane"/>
    <property type="evidence" value="ECO:0007669"/>
    <property type="project" value="UniProtKB-SubCell"/>
</dbReference>
<keyword evidence="6" id="KW-0460">Magnesium</keyword>
<sequence length="275" mass="29927">MVWWILALAGAGLTRLILPSLFAIWQQAGFLRPNFRGEQIPLGVGVFLPLVWLILLPGVVWLVPEQRDHGLQLLLAVTFLTLLGMLDDVLGSRRVSGLKGHLGSLFRGRMTTGALKAVMGGWLGLVLAWLEFQPRTGIGWIQTVLAGLMVALSINAINLLDLRPGRAGKGFLLFGGLLVLLSGLAAAAGFWLVTAGMLVAYLPADLKARCMLGDTGANPLGVILGLSALWALPAWGQLGWLLFLIGFHFLTEKYSLTELIARTPWLDYIDRWGRE</sequence>
<feature type="transmembrane region" description="Helical" evidence="7">
    <location>
        <begin position="40"/>
        <end position="63"/>
    </location>
</feature>
<feature type="transmembrane region" description="Helical" evidence="7">
    <location>
        <begin position="172"/>
        <end position="202"/>
    </location>
</feature>
<feature type="binding site" evidence="6">
    <location>
        <position position="158"/>
    </location>
    <ligand>
        <name>Mg(2+)</name>
        <dbReference type="ChEBI" id="CHEBI:18420"/>
    </ligand>
</feature>
<feature type="transmembrane region" description="Helical" evidence="7">
    <location>
        <begin position="6"/>
        <end position="28"/>
    </location>
</feature>
<name>A0A1T4NJ18_9FIRM</name>
<keyword evidence="5 7" id="KW-0472">Membrane</keyword>
<dbReference type="InterPro" id="IPR000715">
    <property type="entry name" value="Glycosyl_transferase_4"/>
</dbReference>
<keyword evidence="3 7" id="KW-0812">Transmembrane</keyword>
<feature type="transmembrane region" description="Helical" evidence="7">
    <location>
        <begin position="138"/>
        <end position="160"/>
    </location>
</feature>
<comment type="subcellular location">
    <subcellularLocation>
        <location evidence="1">Membrane</location>
        <topology evidence="1">Multi-pass membrane protein</topology>
    </subcellularLocation>
</comment>
<dbReference type="GO" id="GO:0046872">
    <property type="term" value="F:metal ion binding"/>
    <property type="evidence" value="ECO:0007669"/>
    <property type="project" value="UniProtKB-KW"/>
</dbReference>
<gene>
    <name evidence="8" type="ORF">SAMN02745885_00923</name>
</gene>
<evidence type="ECO:0000256" key="3">
    <source>
        <dbReference type="ARBA" id="ARBA00022692"/>
    </source>
</evidence>
<dbReference type="AlphaFoldDB" id="A0A1T4NJ18"/>
<evidence type="ECO:0000256" key="7">
    <source>
        <dbReference type="SAM" id="Phobius"/>
    </source>
</evidence>
<dbReference type="GO" id="GO:0016780">
    <property type="term" value="F:phosphotransferase activity, for other substituted phosphate groups"/>
    <property type="evidence" value="ECO:0007669"/>
    <property type="project" value="InterPro"/>
</dbReference>
<feature type="binding site" evidence="6">
    <location>
        <position position="214"/>
    </location>
    <ligand>
        <name>Mg(2+)</name>
        <dbReference type="ChEBI" id="CHEBI:18420"/>
    </ligand>
</feature>
<organism evidence="8 9">
    <name type="scientific">Carboxydocella sporoproducens DSM 16521</name>
    <dbReference type="NCBI Taxonomy" id="1121270"/>
    <lineage>
        <taxon>Bacteria</taxon>
        <taxon>Bacillati</taxon>
        <taxon>Bacillota</taxon>
        <taxon>Clostridia</taxon>
        <taxon>Eubacteriales</taxon>
        <taxon>Clostridiales Family XVI. Incertae Sedis</taxon>
        <taxon>Carboxydocella</taxon>
    </lineage>
</organism>
<feature type="transmembrane region" description="Helical" evidence="7">
    <location>
        <begin position="69"/>
        <end position="90"/>
    </location>
</feature>
<keyword evidence="6" id="KW-0479">Metal-binding</keyword>
<evidence type="ECO:0000256" key="4">
    <source>
        <dbReference type="ARBA" id="ARBA00022989"/>
    </source>
</evidence>
<protein>
    <submittedName>
        <fullName evidence="8">Glycosyl transferase family 4</fullName>
    </submittedName>
</protein>
<dbReference type="EMBL" id="FUXM01000007">
    <property type="protein sequence ID" value="SJZ79046.1"/>
    <property type="molecule type" value="Genomic_DNA"/>
</dbReference>
<keyword evidence="2 8" id="KW-0808">Transferase</keyword>
<accession>A0A1T4NJ18</accession>
<keyword evidence="9" id="KW-1185">Reference proteome</keyword>
<dbReference type="OrthoDB" id="2679245at2"/>
<evidence type="ECO:0000256" key="6">
    <source>
        <dbReference type="PIRSR" id="PIRSR600715-1"/>
    </source>
</evidence>
<evidence type="ECO:0000256" key="5">
    <source>
        <dbReference type="ARBA" id="ARBA00023136"/>
    </source>
</evidence>
<comment type="cofactor">
    <cofactor evidence="6">
        <name>Mg(2+)</name>
        <dbReference type="ChEBI" id="CHEBI:18420"/>
    </cofactor>
</comment>
<keyword evidence="4 7" id="KW-1133">Transmembrane helix</keyword>
<proteinExistence type="predicted"/>
<evidence type="ECO:0000256" key="2">
    <source>
        <dbReference type="ARBA" id="ARBA00022679"/>
    </source>
</evidence>
<evidence type="ECO:0000256" key="1">
    <source>
        <dbReference type="ARBA" id="ARBA00004141"/>
    </source>
</evidence>
<feature type="transmembrane region" description="Helical" evidence="7">
    <location>
        <begin position="222"/>
        <end position="250"/>
    </location>
</feature>
<reference evidence="9" key="1">
    <citation type="submission" date="2017-02" db="EMBL/GenBank/DDBJ databases">
        <authorList>
            <person name="Varghese N."/>
            <person name="Submissions S."/>
        </authorList>
    </citation>
    <scope>NUCLEOTIDE SEQUENCE [LARGE SCALE GENOMIC DNA]</scope>
    <source>
        <strain evidence="9">DSM 16521</strain>
    </source>
</reference>
<dbReference type="Proteomes" id="UP000189933">
    <property type="component" value="Unassembled WGS sequence"/>
</dbReference>
<dbReference type="RefSeq" id="WP_078665020.1">
    <property type="nucleotide sequence ID" value="NZ_FUXM01000007.1"/>
</dbReference>
<dbReference type="Pfam" id="PF00953">
    <property type="entry name" value="Glycos_transf_4"/>
    <property type="match status" value="1"/>
</dbReference>
<evidence type="ECO:0000313" key="9">
    <source>
        <dbReference type="Proteomes" id="UP000189933"/>
    </source>
</evidence>
<evidence type="ECO:0000313" key="8">
    <source>
        <dbReference type="EMBL" id="SJZ79046.1"/>
    </source>
</evidence>